<keyword evidence="3" id="KW-0804">Transcription</keyword>
<dbReference type="SMART" id="SM00421">
    <property type="entry name" value="HTH_LUXR"/>
    <property type="match status" value="1"/>
</dbReference>
<dbReference type="GO" id="GO:0006355">
    <property type="term" value="P:regulation of DNA-templated transcription"/>
    <property type="evidence" value="ECO:0007669"/>
    <property type="project" value="InterPro"/>
</dbReference>
<keyword evidence="2" id="KW-0238">DNA-binding</keyword>
<evidence type="ECO:0000256" key="2">
    <source>
        <dbReference type="ARBA" id="ARBA00023125"/>
    </source>
</evidence>
<evidence type="ECO:0000256" key="4">
    <source>
        <dbReference type="SAM" id="MobiDB-lite"/>
    </source>
</evidence>
<dbReference type="InterPro" id="IPR036388">
    <property type="entry name" value="WH-like_DNA-bd_sf"/>
</dbReference>
<dbReference type="Gene3D" id="1.10.10.10">
    <property type="entry name" value="Winged helix-like DNA-binding domain superfamily/Winged helix DNA-binding domain"/>
    <property type="match status" value="1"/>
</dbReference>
<dbReference type="PANTHER" id="PTHR44688:SF16">
    <property type="entry name" value="DNA-BINDING TRANSCRIPTIONAL ACTIVATOR DEVR_DOSR"/>
    <property type="match status" value="1"/>
</dbReference>
<dbReference type="InterPro" id="IPR016032">
    <property type="entry name" value="Sig_transdc_resp-reg_C-effctor"/>
</dbReference>
<protein>
    <submittedName>
        <fullName evidence="6">Helix-turn-helix transcriptional regulator</fullName>
    </submittedName>
</protein>
<evidence type="ECO:0000313" key="6">
    <source>
        <dbReference type="EMBL" id="QKF07966.1"/>
    </source>
</evidence>
<dbReference type="EMBL" id="CP053716">
    <property type="protein sequence ID" value="QKF07966.1"/>
    <property type="molecule type" value="Genomic_DNA"/>
</dbReference>
<dbReference type="PANTHER" id="PTHR44688">
    <property type="entry name" value="DNA-BINDING TRANSCRIPTIONAL ACTIVATOR DEVR_DOSR"/>
    <property type="match status" value="1"/>
</dbReference>
<evidence type="ECO:0000256" key="3">
    <source>
        <dbReference type="ARBA" id="ARBA00023163"/>
    </source>
</evidence>
<dbReference type="GO" id="GO:0003677">
    <property type="term" value="F:DNA binding"/>
    <property type="evidence" value="ECO:0007669"/>
    <property type="project" value="UniProtKB-KW"/>
</dbReference>
<keyword evidence="7" id="KW-1185">Reference proteome</keyword>
<evidence type="ECO:0000313" key="7">
    <source>
        <dbReference type="Proteomes" id="UP000503297"/>
    </source>
</evidence>
<dbReference type="CDD" id="cd06170">
    <property type="entry name" value="LuxR_C_like"/>
    <property type="match status" value="1"/>
</dbReference>
<organism evidence="6 7">
    <name type="scientific">Berryella wangjianweii</name>
    <dbReference type="NCBI Taxonomy" id="2734634"/>
    <lineage>
        <taxon>Bacteria</taxon>
        <taxon>Bacillati</taxon>
        <taxon>Actinomycetota</taxon>
        <taxon>Coriobacteriia</taxon>
        <taxon>Eggerthellales</taxon>
        <taxon>Eggerthellaceae</taxon>
        <taxon>Berryella</taxon>
    </lineage>
</organism>
<accession>A0A6M8J7Z2</accession>
<gene>
    <name evidence="6" type="ORF">HLV38_01305</name>
</gene>
<keyword evidence="1" id="KW-0805">Transcription regulation</keyword>
<evidence type="ECO:0000256" key="1">
    <source>
        <dbReference type="ARBA" id="ARBA00023015"/>
    </source>
</evidence>
<feature type="region of interest" description="Disordered" evidence="4">
    <location>
        <begin position="1"/>
        <end position="36"/>
    </location>
</feature>
<dbReference type="Proteomes" id="UP000503297">
    <property type="component" value="Chromosome"/>
</dbReference>
<dbReference type="SUPFAM" id="SSF46894">
    <property type="entry name" value="C-terminal effector domain of the bipartite response regulators"/>
    <property type="match status" value="1"/>
</dbReference>
<feature type="domain" description="HTH luxR-type" evidence="5">
    <location>
        <begin position="43"/>
        <end position="108"/>
    </location>
</feature>
<dbReference type="PROSITE" id="PS50043">
    <property type="entry name" value="HTH_LUXR_2"/>
    <property type="match status" value="1"/>
</dbReference>
<dbReference type="InterPro" id="IPR000792">
    <property type="entry name" value="Tscrpt_reg_LuxR_C"/>
</dbReference>
<dbReference type="PRINTS" id="PR00038">
    <property type="entry name" value="HTHLUXR"/>
</dbReference>
<evidence type="ECO:0000259" key="5">
    <source>
        <dbReference type="PROSITE" id="PS50043"/>
    </source>
</evidence>
<dbReference type="Pfam" id="PF00196">
    <property type="entry name" value="GerE"/>
    <property type="match status" value="1"/>
</dbReference>
<dbReference type="AlphaFoldDB" id="A0A6M8J7Z2"/>
<sequence>MAAPDPDALAGPSARRPRHDAPEDAEDASDDMSASDSLDVLELIAEDFGLTRREAEVLPHLTGGRSAKGIAQALYVSESTVRSHTQRIYRKANLHSRDDLLNLVQRYEAAQRASDDDGGNR</sequence>
<dbReference type="KEGG" id="bwa:HLV38_01305"/>
<dbReference type="PROSITE" id="PS00622">
    <property type="entry name" value="HTH_LUXR_1"/>
    <property type="match status" value="1"/>
</dbReference>
<name>A0A6M8J7Z2_9ACTN</name>
<reference evidence="7" key="1">
    <citation type="submission" date="2020-05" db="EMBL/GenBank/DDBJ databases">
        <title>Novel species in genus Nocardioides.</title>
        <authorList>
            <person name="Zhang G."/>
        </authorList>
    </citation>
    <scope>NUCLEOTIDE SEQUENCE [LARGE SCALE GENOMIC DNA]</scope>
    <source>
        <strain evidence="7">zg-1050</strain>
    </source>
</reference>
<proteinExistence type="predicted"/>